<name>A0A6M8HNC5_9PROT</name>
<evidence type="ECO:0000256" key="1">
    <source>
        <dbReference type="ARBA" id="ARBA00022729"/>
    </source>
</evidence>
<dbReference type="AlphaFoldDB" id="A0A6M8HNC5"/>
<organism evidence="2 3">
    <name type="scientific">Lichenicola cladoniae</name>
    <dbReference type="NCBI Taxonomy" id="1484109"/>
    <lineage>
        <taxon>Bacteria</taxon>
        <taxon>Pseudomonadati</taxon>
        <taxon>Pseudomonadota</taxon>
        <taxon>Alphaproteobacteria</taxon>
        <taxon>Acetobacterales</taxon>
        <taxon>Acetobacteraceae</taxon>
        <taxon>Lichenicola</taxon>
    </lineage>
</organism>
<accession>A0A6M8HNC5</accession>
<sequence length="595" mass="66265">MDITRRDAIKAAAAVGVTGSGILINSRPSHAQQVDAAKKWVDSEFQPSTLSKDEQMSEMEWFIKAAKPFVGMKVNCVSEILNIHEYESKTLTKAFGEITGIQVNHDLMDEGLLVDKIEVEMQSGRPIYDFWMNDSDFIGTHPRYKDIVGGSLTDFMAADGKDVTSPTLDLKDFIGLSFGTFTDGKLYQLPDQQFANLYWFRHDWFNRADLKAQFKQKFGYELGVPVNWSAYEDIAEFFTNDVKNIDGVRVYGHMDYGKKDPSLGWRFTDAWLSMAGGGDRGLPNGRPVDEWGIRMEDGRPRGSSISRGGDANGPAAVYALTKFVEWLKKYAPPEAAGMDFLEAGPVPGQGHIAQQIFWYTTFSESMTKPGSQVMNADGTPKWRMAPSPHGAYWKEGQKLGYQDTGCWTMLKYADPQRVKAGWLYAQFCTSKSVTLKKAVLTQHLIRESDVQSQAMTDLAPKLGGLVEFYRSPARKNWTPTGVNVPDYGKMAQVWWQNVSNAIAGSVTPQQAMDGLARDQDAIMARIERSGVQGDLGPKMNPIMTPEYWYKKSAADGNLAPQRKLANEKPQGQTIAYEELLKSWAPGQPAPDANKG</sequence>
<protein>
    <submittedName>
        <fullName evidence="2">Carbohydrate ABC transporter substrate-binding protein</fullName>
    </submittedName>
</protein>
<dbReference type="KEGG" id="lck:HN018_07410"/>
<evidence type="ECO:0000313" key="3">
    <source>
        <dbReference type="Proteomes" id="UP000500767"/>
    </source>
</evidence>
<dbReference type="InterPro" id="IPR006311">
    <property type="entry name" value="TAT_signal"/>
</dbReference>
<proteinExistence type="predicted"/>
<keyword evidence="1" id="KW-0732">Signal</keyword>
<dbReference type="EMBL" id="CP053708">
    <property type="protein sequence ID" value="QKE89894.1"/>
    <property type="molecule type" value="Genomic_DNA"/>
</dbReference>
<dbReference type="InterPro" id="IPR050490">
    <property type="entry name" value="Bact_solute-bd_prot1"/>
</dbReference>
<dbReference type="Proteomes" id="UP000500767">
    <property type="component" value="Chromosome"/>
</dbReference>
<dbReference type="PANTHER" id="PTHR43649">
    <property type="entry name" value="ARABINOSE-BINDING PROTEIN-RELATED"/>
    <property type="match status" value="1"/>
</dbReference>
<keyword evidence="3" id="KW-1185">Reference proteome</keyword>
<dbReference type="PANTHER" id="PTHR43649:SF33">
    <property type="entry name" value="POLYGALACTURONAN_RHAMNOGALACTURONAN-BINDING PROTEIN YTCQ"/>
    <property type="match status" value="1"/>
</dbReference>
<dbReference type="PROSITE" id="PS51318">
    <property type="entry name" value="TAT"/>
    <property type="match status" value="1"/>
</dbReference>
<dbReference type="Gene3D" id="3.40.190.10">
    <property type="entry name" value="Periplasmic binding protein-like II"/>
    <property type="match status" value="2"/>
</dbReference>
<dbReference type="InterPro" id="IPR019546">
    <property type="entry name" value="TAT_signal_bac_arc"/>
</dbReference>
<dbReference type="InterPro" id="IPR014597">
    <property type="entry name" value="ABC_tp_sb"/>
</dbReference>
<reference evidence="2 3" key="1">
    <citation type="journal article" date="2014" name="World J. Microbiol. Biotechnol.">
        <title>Biodiversity and physiological characteristics of Antarctic and Arctic lichens-associated bacteria.</title>
        <authorList>
            <person name="Lee Y.M."/>
            <person name="Kim E.H."/>
            <person name="Lee H.K."/>
            <person name="Hong S.G."/>
        </authorList>
    </citation>
    <scope>NUCLEOTIDE SEQUENCE [LARGE SCALE GENOMIC DNA]</scope>
    <source>
        <strain evidence="2 3">PAMC 26569</strain>
    </source>
</reference>
<dbReference type="NCBIfam" id="TIGR01409">
    <property type="entry name" value="TAT_signal_seq"/>
    <property type="match status" value="1"/>
</dbReference>
<dbReference type="GO" id="GO:0022857">
    <property type="term" value="F:transmembrane transporter activity"/>
    <property type="evidence" value="ECO:0007669"/>
    <property type="project" value="InterPro"/>
</dbReference>
<gene>
    <name evidence="2" type="ORF">HN018_07410</name>
</gene>
<dbReference type="RefSeq" id="WP_171834882.1">
    <property type="nucleotide sequence ID" value="NZ_CP053708.1"/>
</dbReference>
<dbReference type="PIRSF" id="PIRSF035859">
    <property type="entry name" value="ABC_tp_sb"/>
    <property type="match status" value="1"/>
</dbReference>
<evidence type="ECO:0000313" key="2">
    <source>
        <dbReference type="EMBL" id="QKE89894.1"/>
    </source>
</evidence>
<dbReference type="SUPFAM" id="SSF53850">
    <property type="entry name" value="Periplasmic binding protein-like II"/>
    <property type="match status" value="1"/>
</dbReference>